<reference evidence="1" key="1">
    <citation type="submission" date="2016-10" db="EMBL/GenBank/DDBJ databases">
        <authorList>
            <person name="Benchimol M."/>
            <person name="Almeida L.G."/>
            <person name="Vasconcelos A.T."/>
            <person name="Perreira-Neves A."/>
            <person name="Rosa I.A."/>
            <person name="Tasca T."/>
            <person name="Bogo M.R."/>
            <person name="de Souza W."/>
        </authorList>
    </citation>
    <scope>NUCLEOTIDE SEQUENCE [LARGE SCALE GENOMIC DNA]</scope>
    <source>
        <strain evidence="1">K</strain>
    </source>
</reference>
<keyword evidence="2" id="KW-1185">Reference proteome</keyword>
<dbReference type="Proteomes" id="UP000179807">
    <property type="component" value="Unassembled WGS sequence"/>
</dbReference>
<organism evidence="1 2">
    <name type="scientific">Tritrichomonas foetus</name>
    <dbReference type="NCBI Taxonomy" id="1144522"/>
    <lineage>
        <taxon>Eukaryota</taxon>
        <taxon>Metamonada</taxon>
        <taxon>Parabasalia</taxon>
        <taxon>Tritrichomonadida</taxon>
        <taxon>Tritrichomonadidae</taxon>
        <taxon>Tritrichomonas</taxon>
    </lineage>
</organism>
<dbReference type="GeneID" id="94828501"/>
<evidence type="ECO:0000313" key="2">
    <source>
        <dbReference type="Proteomes" id="UP000179807"/>
    </source>
</evidence>
<dbReference type="VEuPathDB" id="TrichDB:TRFO_07632"/>
<evidence type="ECO:0000313" key="1">
    <source>
        <dbReference type="EMBL" id="OHT01379.1"/>
    </source>
</evidence>
<dbReference type="EMBL" id="MLAK01000915">
    <property type="protein sequence ID" value="OHT01379.1"/>
    <property type="molecule type" value="Genomic_DNA"/>
</dbReference>
<proteinExistence type="predicted"/>
<dbReference type="AlphaFoldDB" id="A0A1J4JQR6"/>
<protein>
    <submittedName>
        <fullName evidence="1">Uncharacterized protein</fullName>
    </submittedName>
</protein>
<gene>
    <name evidence="1" type="ORF">TRFO_07632</name>
</gene>
<name>A0A1J4JQR6_9EUKA</name>
<accession>A0A1J4JQR6</accession>
<comment type="caution">
    <text evidence="1">The sequence shown here is derived from an EMBL/GenBank/DDBJ whole genome shotgun (WGS) entry which is preliminary data.</text>
</comment>
<dbReference type="RefSeq" id="XP_068354515.1">
    <property type="nucleotide sequence ID" value="XM_068493797.1"/>
</dbReference>
<sequence length="186" mass="21612">MEMSKWSKIIIINKNTKGTICEYKLDEKCRLTTKMKRQSRRDLGKMTGKRGIPRNKKRAMKKLEEMFPTDHLFYNPHSDEMKNSNDILEMSNINEINNIQEIKIMTPLNFPNSLLVEPIVKNNVECNNRNFHSDYASLSMLLNPIRNSSSESESSAINHSMSESEIIEEVQYLSSIEWLLNTPVNV</sequence>